<keyword evidence="10" id="KW-1185">Reference proteome</keyword>
<evidence type="ECO:0000256" key="8">
    <source>
        <dbReference type="SAM" id="Phobius"/>
    </source>
</evidence>
<keyword evidence="4 8" id="KW-0812">Transmembrane</keyword>
<feature type="compositionally biased region" description="Basic residues" evidence="7">
    <location>
        <begin position="508"/>
        <end position="518"/>
    </location>
</feature>
<reference evidence="9 10" key="1">
    <citation type="journal article" date="2015" name="Genome Announc.">
        <title>Draft Genome Sequence and Gene Annotation of the Entomopathogenic Fungus Verticillium hemipterigenum.</title>
        <authorList>
            <person name="Horn F."/>
            <person name="Habel A."/>
            <person name="Scharf D.H."/>
            <person name="Dworschak J."/>
            <person name="Brakhage A.A."/>
            <person name="Guthke R."/>
            <person name="Hertweck C."/>
            <person name="Linde J."/>
        </authorList>
    </citation>
    <scope>NUCLEOTIDE SEQUENCE [LARGE SCALE GENOMIC DNA]</scope>
</reference>
<dbReference type="PANTHER" id="PTHR23502:SF186">
    <property type="entry name" value="MAJOR FACILITATOR SUPERFAMILY (MFS) PROFILE DOMAIN-CONTAINING PROTEIN"/>
    <property type="match status" value="1"/>
</dbReference>
<dbReference type="STRING" id="1531966.A0A0A1TRL3"/>
<evidence type="ECO:0000313" key="10">
    <source>
        <dbReference type="Proteomes" id="UP000039046"/>
    </source>
</evidence>
<dbReference type="InterPro" id="IPR036259">
    <property type="entry name" value="MFS_trans_sf"/>
</dbReference>
<evidence type="ECO:0000256" key="3">
    <source>
        <dbReference type="ARBA" id="ARBA00022475"/>
    </source>
</evidence>
<keyword evidence="2" id="KW-0813">Transport</keyword>
<feature type="transmembrane region" description="Helical" evidence="8">
    <location>
        <begin position="366"/>
        <end position="390"/>
    </location>
</feature>
<evidence type="ECO:0000256" key="1">
    <source>
        <dbReference type="ARBA" id="ARBA00004651"/>
    </source>
</evidence>
<dbReference type="SUPFAM" id="SSF103473">
    <property type="entry name" value="MFS general substrate transporter"/>
    <property type="match status" value="1"/>
</dbReference>
<keyword evidence="3" id="KW-1003">Cell membrane</keyword>
<dbReference type="HOGENOM" id="CLU_002903_1_0_1"/>
<dbReference type="Proteomes" id="UP000039046">
    <property type="component" value="Unassembled WGS sequence"/>
</dbReference>
<dbReference type="AlphaFoldDB" id="A0A0A1TRL3"/>
<name>A0A0A1TRL3_9HYPO</name>
<feature type="transmembrane region" description="Helical" evidence="8">
    <location>
        <begin position="194"/>
        <end position="213"/>
    </location>
</feature>
<proteinExistence type="predicted"/>
<comment type="subcellular location">
    <subcellularLocation>
        <location evidence="1">Cell membrane</location>
        <topology evidence="1">Multi-pass membrane protein</topology>
    </subcellularLocation>
</comment>
<dbReference type="EMBL" id="CDHN01000007">
    <property type="protein sequence ID" value="CEJ94750.1"/>
    <property type="molecule type" value="Genomic_DNA"/>
</dbReference>
<feature type="transmembrane region" description="Helical" evidence="8">
    <location>
        <begin position="333"/>
        <end position="354"/>
    </location>
</feature>
<accession>A0A0A1TRL3</accession>
<dbReference type="GO" id="GO:0005886">
    <property type="term" value="C:plasma membrane"/>
    <property type="evidence" value="ECO:0007669"/>
    <property type="project" value="UniProtKB-SubCell"/>
</dbReference>
<feature type="transmembrane region" description="Helical" evidence="8">
    <location>
        <begin position="48"/>
        <end position="72"/>
    </location>
</feature>
<sequence length="566" mass="63105">MGGCLGFASMNFHSILMDLFGVSLMSVNPHQEVVDQYDARRHGGGMGAWLGIWTWCWIGSLATGFFVGAVIIDNYTPAWGFYVSIIIIAVVLFLNVVCPETRRSAYRRSVAEVRTGKDISRRVAKGEIMMHRTKTGPRWWGQEVYHGIILSFEMLRQPGFLVMAIYSAWIYAQVLLLIILLGSLASKYYDLRPTMVGLLVFMIAIGAFLAVPFQKANLFSRSRLAQLNTSSATLDRRVSWSSHMVRRTVFTILLPITGICYAAVSSGPSLPVALPTLFATAFGFLSCLAISECNGFIFEAFDCSDLSPGMTGRQRGSTARHPKKTNYSSFPRVTAGFAVIHTFSFILAAASTALGGRVTRTLGQQVSTGVVAGILLILTIILLMVLIRFVEVKIVPSCKLDEMDKIIDMRRKSTLRRTSMPNDLQAVIEEEKAWRPAMIGNPIGKTRRMNIFELGSLTRWQEIRKKNRLIDSGVHAHLNRTAWNQGLDALDDQMSDFKRDAQEFLHIRGKGKGHRRVKRSNEDSEDLDFSSYSMSDQGPAKSRKIRTPRDGSMNQIIDGARETHGV</sequence>
<evidence type="ECO:0000256" key="7">
    <source>
        <dbReference type="SAM" id="MobiDB-lite"/>
    </source>
</evidence>
<organism evidence="9 10">
    <name type="scientific">[Torrubiella] hemipterigena</name>
    <dbReference type="NCBI Taxonomy" id="1531966"/>
    <lineage>
        <taxon>Eukaryota</taxon>
        <taxon>Fungi</taxon>
        <taxon>Dikarya</taxon>
        <taxon>Ascomycota</taxon>
        <taxon>Pezizomycotina</taxon>
        <taxon>Sordariomycetes</taxon>
        <taxon>Hypocreomycetidae</taxon>
        <taxon>Hypocreales</taxon>
        <taxon>Clavicipitaceae</taxon>
        <taxon>Clavicipitaceae incertae sedis</taxon>
        <taxon>'Torrubiella' clade</taxon>
    </lineage>
</organism>
<feature type="region of interest" description="Disordered" evidence="7">
    <location>
        <begin position="508"/>
        <end position="566"/>
    </location>
</feature>
<protein>
    <submittedName>
        <fullName evidence="9">Putative Major facilitator superfamily transporter</fullName>
    </submittedName>
</protein>
<dbReference type="OrthoDB" id="10250282at2759"/>
<dbReference type="PANTHER" id="PTHR23502">
    <property type="entry name" value="MAJOR FACILITATOR SUPERFAMILY"/>
    <property type="match status" value="1"/>
</dbReference>
<evidence type="ECO:0000256" key="6">
    <source>
        <dbReference type="ARBA" id="ARBA00023136"/>
    </source>
</evidence>
<feature type="transmembrane region" description="Helical" evidence="8">
    <location>
        <begin position="244"/>
        <end position="264"/>
    </location>
</feature>
<dbReference type="Gene3D" id="1.20.1250.20">
    <property type="entry name" value="MFS general substrate transporter like domains"/>
    <property type="match status" value="1"/>
</dbReference>
<feature type="transmembrane region" description="Helical" evidence="8">
    <location>
        <begin position="78"/>
        <end position="98"/>
    </location>
</feature>
<dbReference type="GO" id="GO:0022857">
    <property type="term" value="F:transmembrane transporter activity"/>
    <property type="evidence" value="ECO:0007669"/>
    <property type="project" value="TreeGrafter"/>
</dbReference>
<evidence type="ECO:0000256" key="2">
    <source>
        <dbReference type="ARBA" id="ARBA00022448"/>
    </source>
</evidence>
<keyword evidence="5 8" id="KW-1133">Transmembrane helix</keyword>
<evidence type="ECO:0000313" key="9">
    <source>
        <dbReference type="EMBL" id="CEJ94750.1"/>
    </source>
</evidence>
<evidence type="ECO:0000256" key="4">
    <source>
        <dbReference type="ARBA" id="ARBA00022692"/>
    </source>
</evidence>
<keyword evidence="6 8" id="KW-0472">Membrane</keyword>
<evidence type="ECO:0000256" key="5">
    <source>
        <dbReference type="ARBA" id="ARBA00022989"/>
    </source>
</evidence>
<gene>
    <name evidence="9" type="ORF">VHEMI10264</name>
</gene>
<feature type="transmembrane region" description="Helical" evidence="8">
    <location>
        <begin position="160"/>
        <end position="182"/>
    </location>
</feature>